<feature type="transmembrane region" description="Helical" evidence="5">
    <location>
        <begin position="372"/>
        <end position="389"/>
    </location>
</feature>
<feature type="domain" description="O-antigen ligase-related" evidence="6">
    <location>
        <begin position="197"/>
        <end position="354"/>
    </location>
</feature>
<dbReference type="Pfam" id="PF04932">
    <property type="entry name" value="Wzy_C"/>
    <property type="match status" value="1"/>
</dbReference>
<feature type="transmembrane region" description="Helical" evidence="5">
    <location>
        <begin position="110"/>
        <end position="134"/>
    </location>
</feature>
<dbReference type="GO" id="GO:0016020">
    <property type="term" value="C:membrane"/>
    <property type="evidence" value="ECO:0007669"/>
    <property type="project" value="UniProtKB-SubCell"/>
</dbReference>
<evidence type="ECO:0000313" key="8">
    <source>
        <dbReference type="Proteomes" id="UP000005631"/>
    </source>
</evidence>
<evidence type="ECO:0000256" key="5">
    <source>
        <dbReference type="SAM" id="Phobius"/>
    </source>
</evidence>
<dbReference type="AlphaFoldDB" id="G8QZM9"/>
<evidence type="ECO:0000256" key="1">
    <source>
        <dbReference type="ARBA" id="ARBA00004141"/>
    </source>
</evidence>
<proteinExistence type="predicted"/>
<keyword evidence="4 5" id="KW-0472">Membrane</keyword>
<evidence type="ECO:0000259" key="6">
    <source>
        <dbReference type="Pfam" id="PF04932"/>
    </source>
</evidence>
<dbReference type="PROSITE" id="PS51257">
    <property type="entry name" value="PROKAR_LIPOPROTEIN"/>
    <property type="match status" value="1"/>
</dbReference>
<gene>
    <name evidence="7" type="ordered locus">Oweho_2719</name>
</gene>
<name>G8QZM9_OWEHD</name>
<dbReference type="PANTHER" id="PTHR37422:SF17">
    <property type="entry name" value="O-ANTIGEN LIGASE"/>
    <property type="match status" value="1"/>
</dbReference>
<accession>G8QZM9</accession>
<keyword evidence="3 5" id="KW-1133">Transmembrane helix</keyword>
<evidence type="ECO:0000313" key="7">
    <source>
        <dbReference type="EMBL" id="AEV33682.1"/>
    </source>
</evidence>
<sequence>MKLSIENLFQLLFPLLVCSLYLPPVFYTLFTSCLVILAGFALSKGYNLNYKQPLPWLFAGFFVVHLNGLFINTDLTAVLNGVQNKLSFILLPFILTVFQPLLTRSFFRKLIAAFFYSSVLICVVFLILSTINLFENYNQLAEHNRIEELRAFNHYYASFLTHGYMHRSYFGLLIGAALFSSPFVAPIHSAKRFFFYLAIVLLLGVLFLLQSRMILIAFVFCAFLYLVLKIIQSRSITWAIYLGLGILSLGVLAFFFKDSPYNRFNKVAVEDYELSGDSNDFTGSTIRFAIWENSLELIKEHPVVGVGYGDLRKKRLEVYRENGFKIGHSQKFNSHNQLLETQLVAGIPGTFFLLAMFGVVVWIAIKRKDTHLFILTTFIFLSMLTEAMFERQLAITFWCTYILALAMGEKVAFKKEEPAFSKLS</sequence>
<feature type="transmembrane region" description="Helical" evidence="5">
    <location>
        <begin position="168"/>
        <end position="186"/>
    </location>
</feature>
<feature type="transmembrane region" description="Helical" evidence="5">
    <location>
        <begin position="20"/>
        <end position="42"/>
    </location>
</feature>
<keyword evidence="8" id="KW-1185">Reference proteome</keyword>
<evidence type="ECO:0000256" key="2">
    <source>
        <dbReference type="ARBA" id="ARBA00022692"/>
    </source>
</evidence>
<feature type="transmembrane region" description="Helical" evidence="5">
    <location>
        <begin position="193"/>
        <end position="209"/>
    </location>
</feature>
<feature type="transmembrane region" description="Helical" evidence="5">
    <location>
        <begin position="215"/>
        <end position="231"/>
    </location>
</feature>
<feature type="transmembrane region" description="Helical" evidence="5">
    <location>
        <begin position="343"/>
        <end position="365"/>
    </location>
</feature>
<dbReference type="Proteomes" id="UP000005631">
    <property type="component" value="Chromosome"/>
</dbReference>
<dbReference type="PANTHER" id="PTHR37422">
    <property type="entry name" value="TEICHURONIC ACID BIOSYNTHESIS PROTEIN TUAE"/>
    <property type="match status" value="1"/>
</dbReference>
<evidence type="ECO:0000256" key="3">
    <source>
        <dbReference type="ARBA" id="ARBA00022989"/>
    </source>
</evidence>
<protein>
    <submittedName>
        <fullName evidence="7">Lipid A core-O-antigen ligase-like enyme</fullName>
    </submittedName>
</protein>
<evidence type="ECO:0000256" key="4">
    <source>
        <dbReference type="ARBA" id="ARBA00023136"/>
    </source>
</evidence>
<dbReference type="OrthoDB" id="1631746at2"/>
<feature type="transmembrane region" description="Helical" evidence="5">
    <location>
        <begin position="238"/>
        <end position="256"/>
    </location>
</feature>
<keyword evidence="2 5" id="KW-0812">Transmembrane</keyword>
<dbReference type="EMBL" id="CP003156">
    <property type="protein sequence ID" value="AEV33682.1"/>
    <property type="molecule type" value="Genomic_DNA"/>
</dbReference>
<organism evidence="7 8">
    <name type="scientific">Owenweeksia hongkongensis (strain DSM 17368 / CIP 108786 / JCM 12287 / NRRL B-23963 / UST20020801)</name>
    <dbReference type="NCBI Taxonomy" id="926562"/>
    <lineage>
        <taxon>Bacteria</taxon>
        <taxon>Pseudomonadati</taxon>
        <taxon>Bacteroidota</taxon>
        <taxon>Flavobacteriia</taxon>
        <taxon>Flavobacteriales</taxon>
        <taxon>Owenweeksiaceae</taxon>
        <taxon>Owenweeksia</taxon>
    </lineage>
</organism>
<feature type="transmembrane region" description="Helical" evidence="5">
    <location>
        <begin position="54"/>
        <end position="71"/>
    </location>
</feature>
<dbReference type="HOGENOM" id="CLU_646961_0_0_10"/>
<dbReference type="eggNOG" id="COG3307">
    <property type="taxonomic scope" value="Bacteria"/>
</dbReference>
<reference evidence="7 8" key="1">
    <citation type="journal article" date="2012" name="Stand. Genomic Sci.">
        <title>Genome sequence of the orange-pigmented seawater bacterium Owenweeksia hongkongensis type strain (UST20020801(T)).</title>
        <authorList>
            <person name="Riedel T."/>
            <person name="Held B."/>
            <person name="Nolan M."/>
            <person name="Lucas S."/>
            <person name="Lapidus A."/>
            <person name="Tice H."/>
            <person name="Del Rio T.G."/>
            <person name="Cheng J.F."/>
            <person name="Han C."/>
            <person name="Tapia R."/>
            <person name="Goodwin L.A."/>
            <person name="Pitluck S."/>
            <person name="Liolios K."/>
            <person name="Mavromatis K."/>
            <person name="Pagani I."/>
            <person name="Ivanova N."/>
            <person name="Mikhailova N."/>
            <person name="Pati A."/>
            <person name="Chen A."/>
            <person name="Palaniappan K."/>
            <person name="Rohde M."/>
            <person name="Tindall B.J."/>
            <person name="Detter J.C."/>
            <person name="Goker M."/>
            <person name="Woyke T."/>
            <person name="Bristow J."/>
            <person name="Eisen J.A."/>
            <person name="Markowitz V."/>
            <person name="Hugenholtz P."/>
            <person name="Klenk H.P."/>
            <person name="Kyrpides N.C."/>
        </authorList>
    </citation>
    <scope>NUCLEOTIDE SEQUENCE</scope>
    <source>
        <strain evidence="8">DSM 17368 / JCM 12287 / NRRL B-23963</strain>
    </source>
</reference>
<feature type="transmembrane region" description="Helical" evidence="5">
    <location>
        <begin position="86"/>
        <end position="103"/>
    </location>
</feature>
<keyword evidence="7" id="KW-0436">Ligase</keyword>
<dbReference type="InterPro" id="IPR007016">
    <property type="entry name" value="O-antigen_ligase-rel_domated"/>
</dbReference>
<dbReference type="KEGG" id="oho:Oweho_2719"/>
<dbReference type="GO" id="GO:0016874">
    <property type="term" value="F:ligase activity"/>
    <property type="evidence" value="ECO:0007669"/>
    <property type="project" value="UniProtKB-KW"/>
</dbReference>
<feature type="transmembrane region" description="Helical" evidence="5">
    <location>
        <begin position="395"/>
        <end position="413"/>
    </location>
</feature>
<comment type="subcellular location">
    <subcellularLocation>
        <location evidence="1">Membrane</location>
        <topology evidence="1">Multi-pass membrane protein</topology>
    </subcellularLocation>
</comment>
<dbReference type="InterPro" id="IPR051533">
    <property type="entry name" value="WaaL-like"/>
</dbReference>
<dbReference type="STRING" id="926562.Oweho_2719"/>